<dbReference type="SUPFAM" id="SSF51569">
    <property type="entry name" value="Aldolase"/>
    <property type="match status" value="1"/>
</dbReference>
<proteinExistence type="inferred from homology"/>
<name>A0A1I2YGU8_9FIRM</name>
<gene>
    <name evidence="6" type="ORF">SAMN05660649_04399</name>
</gene>
<accession>A0A1I2YGU8</accession>
<evidence type="ECO:0000313" key="6">
    <source>
        <dbReference type="EMBL" id="SFH24657.1"/>
    </source>
</evidence>
<sequence>MKKLEILHKIIESGVVAVIRADNAEKAKKIVAAVKAGGISAIEVTMTVPGAIDVIKELANYKDSDIVLGVGSVLDPETARAAILAGAEYVVSPHLNPEVIKLCNRYQIPCMVGGATPTEVVEALEAGVDIIKVFPGEVVGPKFIKAVRGPIPQAPMMPTGGVALDNVKDWFAAGAVAVGVGGALTAGAKTGDYNLVTETARQFVAKFKEATGNK</sequence>
<dbReference type="PANTHER" id="PTHR30246:SF1">
    <property type="entry name" value="2-DEHYDRO-3-DEOXY-6-PHOSPHOGALACTONATE ALDOLASE-RELATED"/>
    <property type="match status" value="1"/>
</dbReference>
<dbReference type="RefSeq" id="WP_092474424.1">
    <property type="nucleotide sequence ID" value="NZ_FOOX01000021.1"/>
</dbReference>
<comment type="subunit">
    <text evidence="3">Homotrimer.</text>
</comment>
<dbReference type="Proteomes" id="UP000199337">
    <property type="component" value="Unassembled WGS sequence"/>
</dbReference>
<dbReference type="Gene3D" id="3.20.20.70">
    <property type="entry name" value="Aldolase class I"/>
    <property type="match status" value="1"/>
</dbReference>
<evidence type="ECO:0000256" key="1">
    <source>
        <dbReference type="ARBA" id="ARBA00004761"/>
    </source>
</evidence>
<evidence type="ECO:0000313" key="7">
    <source>
        <dbReference type="Proteomes" id="UP000199337"/>
    </source>
</evidence>
<evidence type="ECO:0000256" key="3">
    <source>
        <dbReference type="ARBA" id="ARBA00011233"/>
    </source>
</evidence>
<dbReference type="AlphaFoldDB" id="A0A1I2YGU8"/>
<reference evidence="7" key="1">
    <citation type="submission" date="2016-10" db="EMBL/GenBank/DDBJ databases">
        <authorList>
            <person name="Varghese N."/>
            <person name="Submissions S."/>
        </authorList>
    </citation>
    <scope>NUCLEOTIDE SEQUENCE [LARGE SCALE GENOMIC DNA]</scope>
    <source>
        <strain evidence="7">DSM 17038</strain>
    </source>
</reference>
<comment type="similarity">
    <text evidence="2">Belongs to the KHG/KDPG aldolase family.</text>
</comment>
<dbReference type="EMBL" id="FOOX01000021">
    <property type="protein sequence ID" value="SFH24657.1"/>
    <property type="molecule type" value="Genomic_DNA"/>
</dbReference>
<keyword evidence="5" id="KW-0119">Carbohydrate metabolism</keyword>
<comment type="pathway">
    <text evidence="1">Carbohydrate acid metabolism.</text>
</comment>
<dbReference type="STRING" id="341036.SAMN05660649_04399"/>
<keyword evidence="7" id="KW-1185">Reference proteome</keyword>
<evidence type="ECO:0000256" key="5">
    <source>
        <dbReference type="ARBA" id="ARBA00023277"/>
    </source>
</evidence>
<dbReference type="InterPro" id="IPR013785">
    <property type="entry name" value="Aldolase_TIM"/>
</dbReference>
<dbReference type="GO" id="GO:0016829">
    <property type="term" value="F:lyase activity"/>
    <property type="evidence" value="ECO:0007669"/>
    <property type="project" value="UniProtKB-KW"/>
</dbReference>
<organism evidence="6 7">
    <name type="scientific">Desulfotruncus arcticus DSM 17038</name>
    <dbReference type="NCBI Taxonomy" id="1121424"/>
    <lineage>
        <taxon>Bacteria</taxon>
        <taxon>Bacillati</taxon>
        <taxon>Bacillota</taxon>
        <taxon>Clostridia</taxon>
        <taxon>Eubacteriales</taxon>
        <taxon>Desulfallaceae</taxon>
        <taxon>Desulfotruncus</taxon>
    </lineage>
</organism>
<dbReference type="PANTHER" id="PTHR30246">
    <property type="entry name" value="2-KETO-3-DEOXY-6-PHOSPHOGLUCONATE ALDOLASE"/>
    <property type="match status" value="1"/>
</dbReference>
<dbReference type="OrthoDB" id="9802667at2"/>
<dbReference type="NCBIfam" id="TIGR01182">
    <property type="entry name" value="eda"/>
    <property type="match status" value="1"/>
</dbReference>
<dbReference type="Pfam" id="PF01081">
    <property type="entry name" value="Aldolase"/>
    <property type="match status" value="1"/>
</dbReference>
<evidence type="ECO:0000256" key="4">
    <source>
        <dbReference type="ARBA" id="ARBA00023239"/>
    </source>
</evidence>
<dbReference type="CDD" id="cd00452">
    <property type="entry name" value="KDPG_aldolase"/>
    <property type="match status" value="1"/>
</dbReference>
<dbReference type="NCBIfam" id="NF005119">
    <property type="entry name" value="PRK06552.1"/>
    <property type="match status" value="1"/>
</dbReference>
<dbReference type="InterPro" id="IPR000887">
    <property type="entry name" value="Aldlse_KDPG_KHG"/>
</dbReference>
<protein>
    <submittedName>
        <fullName evidence="6">2-dehydro-3-deoxyphosphogluconate aldolase / (4S)-4-hydroxy-2-oxoglutarate aldolase</fullName>
    </submittedName>
</protein>
<keyword evidence="4" id="KW-0456">Lyase</keyword>
<evidence type="ECO:0000256" key="2">
    <source>
        <dbReference type="ARBA" id="ARBA00006906"/>
    </source>
</evidence>